<name>A0A7W7WHK5_9ACTN</name>
<proteinExistence type="predicted"/>
<gene>
    <name evidence="2" type="ORF">F4556_002861</name>
</gene>
<keyword evidence="2" id="KW-0413">Isomerase</keyword>
<dbReference type="Pfam" id="PF01323">
    <property type="entry name" value="DSBA"/>
    <property type="match status" value="1"/>
</dbReference>
<dbReference type="PANTHER" id="PTHR13887:SF33">
    <property type="entry name" value="ISOMERASE"/>
    <property type="match status" value="1"/>
</dbReference>
<dbReference type="Gene3D" id="3.40.30.10">
    <property type="entry name" value="Glutaredoxin"/>
    <property type="match status" value="1"/>
</dbReference>
<dbReference type="GO" id="GO:0016491">
    <property type="term" value="F:oxidoreductase activity"/>
    <property type="evidence" value="ECO:0007669"/>
    <property type="project" value="InterPro"/>
</dbReference>
<reference evidence="2 3" key="1">
    <citation type="submission" date="2020-08" db="EMBL/GenBank/DDBJ databases">
        <title>Sequencing the genomes of 1000 actinobacteria strains.</title>
        <authorList>
            <person name="Klenk H.-P."/>
        </authorList>
    </citation>
    <scope>NUCLEOTIDE SEQUENCE [LARGE SCALE GENOMIC DNA]</scope>
    <source>
        <strain evidence="2 3">DSM 44786</strain>
    </source>
</reference>
<evidence type="ECO:0000313" key="2">
    <source>
        <dbReference type="EMBL" id="MBB4947326.1"/>
    </source>
</evidence>
<evidence type="ECO:0000259" key="1">
    <source>
        <dbReference type="Pfam" id="PF01323"/>
    </source>
</evidence>
<accession>A0A7W7WHK5</accession>
<dbReference type="SUPFAM" id="SSF52833">
    <property type="entry name" value="Thioredoxin-like"/>
    <property type="match status" value="1"/>
</dbReference>
<evidence type="ECO:0000313" key="3">
    <source>
        <dbReference type="Proteomes" id="UP000573327"/>
    </source>
</evidence>
<dbReference type="GO" id="GO:0016853">
    <property type="term" value="F:isomerase activity"/>
    <property type="evidence" value="ECO:0007669"/>
    <property type="project" value="UniProtKB-KW"/>
</dbReference>
<dbReference type="RefSeq" id="WP_313068303.1">
    <property type="nucleotide sequence ID" value="NZ_JACHJR010000001.1"/>
</dbReference>
<dbReference type="InterPro" id="IPR036249">
    <property type="entry name" value="Thioredoxin-like_sf"/>
</dbReference>
<organism evidence="2 3">
    <name type="scientific">Kitasatospora gansuensis</name>
    <dbReference type="NCBI Taxonomy" id="258050"/>
    <lineage>
        <taxon>Bacteria</taxon>
        <taxon>Bacillati</taxon>
        <taxon>Actinomycetota</taxon>
        <taxon>Actinomycetes</taxon>
        <taxon>Kitasatosporales</taxon>
        <taxon>Streptomycetaceae</taxon>
        <taxon>Kitasatospora</taxon>
    </lineage>
</organism>
<comment type="caution">
    <text evidence="2">The sequence shown here is derived from an EMBL/GenBank/DDBJ whole genome shotgun (WGS) entry which is preliminary data.</text>
</comment>
<keyword evidence="3" id="KW-1185">Reference proteome</keyword>
<feature type="domain" description="DSBA-like thioredoxin" evidence="1">
    <location>
        <begin position="4"/>
        <end position="174"/>
    </location>
</feature>
<dbReference type="InterPro" id="IPR001853">
    <property type="entry name" value="DSBA-like_thioredoxin_dom"/>
</dbReference>
<dbReference type="EMBL" id="JACHJR010000001">
    <property type="protein sequence ID" value="MBB4947326.1"/>
    <property type="molecule type" value="Genomic_DNA"/>
</dbReference>
<dbReference type="Proteomes" id="UP000573327">
    <property type="component" value="Unassembled WGS sequence"/>
</dbReference>
<protein>
    <submittedName>
        <fullName evidence="2">Putative DsbA family dithiol-disulfide isomerase</fullName>
    </submittedName>
</protein>
<dbReference type="PANTHER" id="PTHR13887">
    <property type="entry name" value="GLUTATHIONE S-TRANSFERASE KAPPA"/>
    <property type="match status" value="1"/>
</dbReference>
<sequence length="198" mass="21601">MAPRIDFWFDYVCPFSLVTRAVLTRVRAATGAEVVWHPFELHPHGVAEGGEYPRGLWQDTIRPLAASVGVELSGGPPGYPLRRTRLAFGGYQFALEQGCGDVYNNRVFDAYFEDWQDISDPVVLVRIATGIGLDGAAFRAALMSERYAARHLSAVAEAREKEEVLSCPTVAVGSWRASGVLGAEEIMAALRGMPDSGR</sequence>
<dbReference type="AlphaFoldDB" id="A0A7W7WHK5"/>